<dbReference type="EMBL" id="JAXAVX010000017">
    <property type="protein sequence ID" value="MDX8153617.1"/>
    <property type="molecule type" value="Genomic_DNA"/>
</dbReference>
<dbReference type="PROSITE" id="PS51740">
    <property type="entry name" value="SPOVT_ABRB"/>
    <property type="match status" value="1"/>
</dbReference>
<evidence type="ECO:0000256" key="1">
    <source>
        <dbReference type="PROSITE-ProRule" id="PRU01076"/>
    </source>
</evidence>
<reference evidence="3 4" key="1">
    <citation type="submission" date="2023-11" db="EMBL/GenBank/DDBJ databases">
        <authorList>
            <person name="Xu M."/>
            <person name="Jiang T."/>
        </authorList>
    </citation>
    <scope>NUCLEOTIDE SEQUENCE [LARGE SCALE GENOMIC DNA]</scope>
    <source>
        <strain evidence="3 4">SD</strain>
    </source>
</reference>
<sequence length="90" mass="9931">MRDAQATVVRADGRGRILLPQELRDRLGIQPHSVVAVELQDDGSVVLRDRDADRRRRVRAVRGSFRGAGESVDDLLAARRADARAEADDA</sequence>
<evidence type="ECO:0000259" key="2">
    <source>
        <dbReference type="PROSITE" id="PS51740"/>
    </source>
</evidence>
<dbReference type="GO" id="GO:0003677">
    <property type="term" value="F:DNA binding"/>
    <property type="evidence" value="ECO:0007669"/>
    <property type="project" value="UniProtKB-KW"/>
</dbReference>
<name>A0ABU4VQH5_9ACTN</name>
<keyword evidence="4" id="KW-1185">Reference proteome</keyword>
<dbReference type="SMART" id="SM00966">
    <property type="entry name" value="SpoVT_AbrB"/>
    <property type="match status" value="1"/>
</dbReference>
<dbReference type="InterPro" id="IPR037914">
    <property type="entry name" value="SpoVT-AbrB_sf"/>
</dbReference>
<keyword evidence="1 3" id="KW-0238">DNA-binding</keyword>
<accession>A0ABU4VQH5</accession>
<dbReference type="InterPro" id="IPR007159">
    <property type="entry name" value="SpoVT-AbrB_dom"/>
</dbReference>
<dbReference type="SUPFAM" id="SSF89447">
    <property type="entry name" value="AbrB/MazE/MraZ-like"/>
    <property type="match status" value="1"/>
</dbReference>
<protein>
    <submittedName>
        <fullName evidence="3">AbrB/MazE/SpoVT family DNA-binding domain-containing protein</fullName>
    </submittedName>
</protein>
<comment type="caution">
    <text evidence="3">The sequence shown here is derived from an EMBL/GenBank/DDBJ whole genome shotgun (WGS) entry which is preliminary data.</text>
</comment>
<gene>
    <name evidence="3" type="ORF">SK069_18615</name>
</gene>
<evidence type="ECO:0000313" key="3">
    <source>
        <dbReference type="EMBL" id="MDX8153617.1"/>
    </source>
</evidence>
<organism evidence="3 4">
    <name type="scientific">Patulibacter brassicae</name>
    <dbReference type="NCBI Taxonomy" id="1705717"/>
    <lineage>
        <taxon>Bacteria</taxon>
        <taxon>Bacillati</taxon>
        <taxon>Actinomycetota</taxon>
        <taxon>Thermoleophilia</taxon>
        <taxon>Solirubrobacterales</taxon>
        <taxon>Patulibacteraceae</taxon>
        <taxon>Patulibacter</taxon>
    </lineage>
</organism>
<evidence type="ECO:0000313" key="4">
    <source>
        <dbReference type="Proteomes" id="UP001277761"/>
    </source>
</evidence>
<feature type="domain" description="SpoVT-AbrB" evidence="2">
    <location>
        <begin position="6"/>
        <end position="52"/>
    </location>
</feature>
<dbReference type="Pfam" id="PF04014">
    <property type="entry name" value="MazE_antitoxin"/>
    <property type="match status" value="1"/>
</dbReference>
<dbReference type="Gene3D" id="2.10.260.10">
    <property type="match status" value="1"/>
</dbReference>
<dbReference type="Proteomes" id="UP001277761">
    <property type="component" value="Unassembled WGS sequence"/>
</dbReference>
<proteinExistence type="predicted"/>
<dbReference type="RefSeq" id="WP_319955767.1">
    <property type="nucleotide sequence ID" value="NZ_JAXAVX010000017.1"/>
</dbReference>